<feature type="domain" description="Tyr recombinase" evidence="11">
    <location>
        <begin position="223"/>
        <end position="427"/>
    </location>
</feature>
<keyword evidence="3" id="KW-0808">Transferase</keyword>
<dbReference type="GO" id="GO:0044826">
    <property type="term" value="P:viral genome integration into host DNA"/>
    <property type="evidence" value="ECO:0007669"/>
    <property type="project" value="UniProtKB-KW"/>
</dbReference>
<sequence length="439" mass="48701">MVALSRASYGDGTQPTRRSDGRWAASAYDGWQANGNRRRRWVYGRTQAECKRKLRDLKREIWSDTQQMNVNPRETVKSWTASWLDDYRSIARPTTFATDESMVRNWIVPAIGARRLSELTARDASKLQRVCRDGGLSATTSHYAGLLLRRILKAARANGYRIPDSVMLARIPGIGASNRSALSAIQAANLLSTANARDTWPEPPSPPDLPYGAISKLAPAEAQKREQLKMERLEWTAAQNTDPSRWAAALMQGLRSGEARGLTWDRVDLDKGTITIDRQLQRIKPDAALPPGYKVTRLEGSHCLVAPKSRSGIRRVPIVPWMGQALTRWRDIQGDSPFGLVWPLPTGAPPTRVHDLRAWRGLQRVAGVHKEDGNLYVLHEARHSTVSLLLAAGVPESVVIAIVGHASFAATEHYAHTDLEAARAALMKVQDRLGLELES</sequence>
<dbReference type="PANTHER" id="PTHR30629:SF2">
    <property type="entry name" value="PROPHAGE INTEGRASE INTS-RELATED"/>
    <property type="match status" value="1"/>
</dbReference>
<evidence type="ECO:0000256" key="9">
    <source>
        <dbReference type="ARBA" id="ARBA00049605"/>
    </source>
</evidence>
<keyword evidence="8" id="KW-1160">Virus entry into host cell</keyword>
<evidence type="ECO:0000256" key="5">
    <source>
        <dbReference type="ARBA" id="ARBA00023125"/>
    </source>
</evidence>
<dbReference type="OrthoDB" id="3956at10239"/>
<evidence type="ECO:0000313" key="13">
    <source>
        <dbReference type="Proteomes" id="UP000223820"/>
    </source>
</evidence>
<evidence type="ECO:0000256" key="7">
    <source>
        <dbReference type="ARBA" id="ARBA00023195"/>
    </source>
</evidence>
<dbReference type="SUPFAM" id="SSF56349">
    <property type="entry name" value="DNA breaking-rejoining enzymes"/>
    <property type="match status" value="1"/>
</dbReference>
<dbReference type="RefSeq" id="YP_009596892.1">
    <property type="nucleotide sequence ID" value="NC_041892.1"/>
</dbReference>
<evidence type="ECO:0000313" key="12">
    <source>
        <dbReference type="EMBL" id="AOT24321.1"/>
    </source>
</evidence>
<dbReference type="EMBL" id="KX620749">
    <property type="protein sequence ID" value="AOT24321.1"/>
    <property type="molecule type" value="Genomic_DNA"/>
</dbReference>
<dbReference type="Gene3D" id="1.10.150.130">
    <property type="match status" value="1"/>
</dbReference>
<dbReference type="Gene3D" id="1.10.443.10">
    <property type="entry name" value="Intergrase catalytic core"/>
    <property type="match status" value="1"/>
</dbReference>
<protein>
    <recommendedName>
        <fullName evidence="2">Integrase</fullName>
    </recommendedName>
</protein>
<dbReference type="Pfam" id="PF14659">
    <property type="entry name" value="Phage_int_SAM_3"/>
    <property type="match status" value="1"/>
</dbReference>
<dbReference type="InterPro" id="IPR004107">
    <property type="entry name" value="Integrase_SAM-like_N"/>
</dbReference>
<dbReference type="CDD" id="cd01189">
    <property type="entry name" value="INT_ICEBs1_C_like"/>
    <property type="match status" value="1"/>
</dbReference>
<evidence type="ECO:0000256" key="3">
    <source>
        <dbReference type="ARBA" id="ARBA00022679"/>
    </source>
</evidence>
<evidence type="ECO:0000256" key="2">
    <source>
        <dbReference type="ARBA" id="ARBA00016082"/>
    </source>
</evidence>
<dbReference type="PROSITE" id="PS51898">
    <property type="entry name" value="TYR_RECOMBINASE"/>
    <property type="match status" value="1"/>
</dbReference>
<dbReference type="GO" id="GO:0075713">
    <property type="term" value="P:establishment of integrated proviral latency"/>
    <property type="evidence" value="ECO:0007669"/>
    <property type="project" value="UniProtKB-KW"/>
</dbReference>
<evidence type="ECO:0000256" key="4">
    <source>
        <dbReference type="ARBA" id="ARBA00022908"/>
    </source>
</evidence>
<organism evidence="12 13">
    <name type="scientific">Propionibacterium phage B3</name>
    <dbReference type="NCBI Taxonomy" id="1897533"/>
    <lineage>
        <taxon>Viruses</taxon>
        <taxon>Duplodnaviria</taxon>
        <taxon>Heunggongvirae</taxon>
        <taxon>Uroviricota</taxon>
        <taxon>Caudoviricetes</taxon>
        <taxon>Anatolevirus</taxon>
        <taxon>Anatolevirus B3</taxon>
    </lineage>
</organism>
<keyword evidence="6" id="KW-0233">DNA recombination</keyword>
<dbReference type="Pfam" id="PF00589">
    <property type="entry name" value="Phage_integrase"/>
    <property type="match status" value="1"/>
</dbReference>
<dbReference type="InterPro" id="IPR011010">
    <property type="entry name" value="DNA_brk_join_enz"/>
</dbReference>
<dbReference type="InterPro" id="IPR050808">
    <property type="entry name" value="Phage_Integrase"/>
</dbReference>
<comment type="similarity">
    <text evidence="1">Belongs to the 'phage' integrase family.</text>
</comment>
<dbReference type="GO" id="GO:0003677">
    <property type="term" value="F:DNA binding"/>
    <property type="evidence" value="ECO:0007669"/>
    <property type="project" value="UniProtKB-KW"/>
</dbReference>
<evidence type="ECO:0000259" key="11">
    <source>
        <dbReference type="PROSITE" id="PS51898"/>
    </source>
</evidence>
<dbReference type="GO" id="GO:0015074">
    <property type="term" value="P:DNA integration"/>
    <property type="evidence" value="ECO:0007669"/>
    <property type="project" value="UniProtKB-KW"/>
</dbReference>
<keyword evidence="4" id="KW-0229">DNA integration</keyword>
<accession>A0A1D8ETE3</accession>
<dbReference type="InterPro" id="IPR002104">
    <property type="entry name" value="Integrase_catalytic"/>
</dbReference>
<keyword evidence="5" id="KW-0238">DNA-binding</keyword>
<keyword evidence="7" id="KW-1179">Viral genome integration</keyword>
<evidence type="ECO:0000256" key="8">
    <source>
        <dbReference type="ARBA" id="ARBA00023296"/>
    </source>
</evidence>
<dbReference type="GO" id="GO:0006310">
    <property type="term" value="P:DNA recombination"/>
    <property type="evidence" value="ECO:0007669"/>
    <property type="project" value="UniProtKB-KW"/>
</dbReference>
<keyword evidence="13" id="KW-1185">Reference proteome</keyword>
<gene>
    <name evidence="12" type="primary">28</name>
    <name evidence="12" type="ORF">B3_28</name>
</gene>
<dbReference type="GeneID" id="40072492"/>
<dbReference type="InterPro" id="IPR013762">
    <property type="entry name" value="Integrase-like_cat_sf"/>
</dbReference>
<dbReference type="InterPro" id="IPR010998">
    <property type="entry name" value="Integrase_recombinase_N"/>
</dbReference>
<dbReference type="GO" id="GO:0046718">
    <property type="term" value="P:symbiont entry into host cell"/>
    <property type="evidence" value="ECO:0007669"/>
    <property type="project" value="UniProtKB-KW"/>
</dbReference>
<dbReference type="Proteomes" id="UP000223820">
    <property type="component" value="Segment"/>
</dbReference>
<evidence type="ECO:0000256" key="6">
    <source>
        <dbReference type="ARBA" id="ARBA00023172"/>
    </source>
</evidence>
<evidence type="ECO:0000256" key="10">
    <source>
        <dbReference type="SAM" id="MobiDB-lite"/>
    </source>
</evidence>
<dbReference type="PANTHER" id="PTHR30629">
    <property type="entry name" value="PROPHAGE INTEGRASE"/>
    <property type="match status" value="1"/>
</dbReference>
<reference evidence="12 13" key="1">
    <citation type="submission" date="2016-07" db="EMBL/GenBank/DDBJ databases">
        <authorList>
            <person name="Modlin R.L."/>
            <person name="Cheng L.S."/>
            <person name="Marinelli L.J."/>
            <person name="Grosset N."/>
            <person name="Gautier M."/>
            <person name="Fitz-Gibbon S."/>
            <person name="Pellegrini M."/>
            <person name="Bowman C.A."/>
            <person name="Russell D.A."/>
            <person name="Jacobs-Sera D."/>
            <person name="Hatfull G.F."/>
        </authorList>
    </citation>
    <scope>NUCLEOTIDE SEQUENCE [LARGE SCALE GENOMIC DNA]</scope>
</reference>
<name>A0A1D8ETE3_9CAUD</name>
<dbReference type="GO" id="GO:0016740">
    <property type="term" value="F:transferase activity"/>
    <property type="evidence" value="ECO:0007669"/>
    <property type="project" value="UniProtKB-KW"/>
</dbReference>
<feature type="region of interest" description="Disordered" evidence="10">
    <location>
        <begin position="1"/>
        <end position="21"/>
    </location>
</feature>
<proteinExistence type="inferred from homology"/>
<comment type="function">
    <text evidence="9">Integrase is necessary for integration of the phage into the host genome by site-specific recombination. In conjunction with excisionase, integrase is also necessary for excision of the prophage from the host genome.</text>
</comment>
<dbReference type="KEGG" id="vg:40072492"/>
<evidence type="ECO:0000256" key="1">
    <source>
        <dbReference type="ARBA" id="ARBA00008857"/>
    </source>
</evidence>